<proteinExistence type="predicted"/>
<dbReference type="EMBL" id="NJHN03000028">
    <property type="protein sequence ID" value="KAH9424599.1"/>
    <property type="molecule type" value="Genomic_DNA"/>
</dbReference>
<comment type="caution">
    <text evidence="1">The sequence shown here is derived from an EMBL/GenBank/DDBJ whole genome shotgun (WGS) entry which is preliminary data.</text>
</comment>
<keyword evidence="2" id="KW-1185">Reference proteome</keyword>
<organism evidence="1 2">
    <name type="scientific">Dermatophagoides pteronyssinus</name>
    <name type="common">European house dust mite</name>
    <dbReference type="NCBI Taxonomy" id="6956"/>
    <lineage>
        <taxon>Eukaryota</taxon>
        <taxon>Metazoa</taxon>
        <taxon>Ecdysozoa</taxon>
        <taxon>Arthropoda</taxon>
        <taxon>Chelicerata</taxon>
        <taxon>Arachnida</taxon>
        <taxon>Acari</taxon>
        <taxon>Acariformes</taxon>
        <taxon>Sarcoptiformes</taxon>
        <taxon>Astigmata</taxon>
        <taxon>Psoroptidia</taxon>
        <taxon>Analgoidea</taxon>
        <taxon>Pyroglyphidae</taxon>
        <taxon>Dermatophagoidinae</taxon>
        <taxon>Dermatophagoides</taxon>
    </lineage>
</organism>
<dbReference type="Proteomes" id="UP000887458">
    <property type="component" value="Unassembled WGS sequence"/>
</dbReference>
<reference evidence="1 2" key="2">
    <citation type="journal article" date="2022" name="Mol. Biol. Evol.">
        <title>Comparative Genomics Reveals Insights into the Divergent Evolution of Astigmatic Mites and Household Pest Adaptations.</title>
        <authorList>
            <person name="Xiong Q."/>
            <person name="Wan A.T."/>
            <person name="Liu X."/>
            <person name="Fung C.S."/>
            <person name="Xiao X."/>
            <person name="Malainual N."/>
            <person name="Hou J."/>
            <person name="Wang L."/>
            <person name="Wang M."/>
            <person name="Yang K.Y."/>
            <person name="Cui Y."/>
            <person name="Leung E.L."/>
            <person name="Nong W."/>
            <person name="Shin S.K."/>
            <person name="Au S.W."/>
            <person name="Jeong K.Y."/>
            <person name="Chew F.T."/>
            <person name="Hui J.H."/>
            <person name="Leung T.F."/>
            <person name="Tungtrongchitr A."/>
            <person name="Zhong N."/>
            <person name="Liu Z."/>
            <person name="Tsui S.K."/>
        </authorList>
    </citation>
    <scope>NUCLEOTIDE SEQUENCE [LARGE SCALE GENOMIC DNA]</scope>
    <source>
        <strain evidence="1">Derp</strain>
    </source>
</reference>
<protein>
    <submittedName>
        <fullName evidence="1">Uncharacterized protein</fullName>
    </submittedName>
</protein>
<evidence type="ECO:0000313" key="2">
    <source>
        <dbReference type="Proteomes" id="UP000887458"/>
    </source>
</evidence>
<name>A0ABQ8JPQ9_DERPT</name>
<gene>
    <name evidence="1" type="ORF">DERP_013020</name>
</gene>
<reference evidence="1 2" key="1">
    <citation type="journal article" date="2018" name="J. Allergy Clin. Immunol.">
        <title>High-quality assembly of Dermatophagoides pteronyssinus genome and transcriptome reveals a wide range of novel allergens.</title>
        <authorList>
            <person name="Liu X.Y."/>
            <person name="Yang K.Y."/>
            <person name="Wang M.Q."/>
            <person name="Kwok J.S."/>
            <person name="Zeng X."/>
            <person name="Yang Z."/>
            <person name="Xiao X.J."/>
            <person name="Lau C.P."/>
            <person name="Li Y."/>
            <person name="Huang Z.M."/>
            <person name="Ba J.G."/>
            <person name="Yim A.K."/>
            <person name="Ouyang C.Y."/>
            <person name="Ngai S.M."/>
            <person name="Chan T.F."/>
            <person name="Leung E.L."/>
            <person name="Liu L."/>
            <person name="Liu Z.G."/>
            <person name="Tsui S.K."/>
        </authorList>
    </citation>
    <scope>NUCLEOTIDE SEQUENCE [LARGE SCALE GENOMIC DNA]</scope>
    <source>
        <strain evidence="1">Derp</strain>
    </source>
</reference>
<evidence type="ECO:0000313" key="1">
    <source>
        <dbReference type="EMBL" id="KAH9424599.1"/>
    </source>
</evidence>
<sequence length="67" mass="7520">MYQKENSVNKAHRAPINASNKSARSFVFNSDLIELYCVISTIPKSSQTTDCVLLLTNELRNNDKCPS</sequence>
<accession>A0ABQ8JPQ9</accession>